<protein>
    <submittedName>
        <fullName evidence="1">Tamulustoxin family protein</fullName>
    </submittedName>
</protein>
<sequence length="61" mass="6706">MVNELATPCLIFVTASLYSIPFNLSLKTPVMDEVVCSTDCIANSIAWTAYAFRVSSNPLYI</sequence>
<evidence type="ECO:0000313" key="1">
    <source>
        <dbReference type="EMBL" id="DAF44338.1"/>
    </source>
</evidence>
<accession>A0A8S5S0X9</accession>
<organism evidence="1">
    <name type="scientific">Podoviridae sp. ct8Lf7</name>
    <dbReference type="NCBI Taxonomy" id="2827723"/>
    <lineage>
        <taxon>Viruses</taxon>
        <taxon>Duplodnaviria</taxon>
        <taxon>Heunggongvirae</taxon>
        <taxon>Uroviricota</taxon>
        <taxon>Caudoviricetes</taxon>
    </lineage>
</organism>
<proteinExistence type="predicted"/>
<name>A0A8S5S0X9_9CAUD</name>
<dbReference type="EMBL" id="BK032511">
    <property type="protein sequence ID" value="DAF44338.1"/>
    <property type="molecule type" value="Genomic_DNA"/>
</dbReference>
<reference evidence="1" key="1">
    <citation type="journal article" date="2021" name="Proc. Natl. Acad. Sci. U.S.A.">
        <title>A Catalog of Tens of Thousands of Viruses from Human Metagenomes Reveals Hidden Associations with Chronic Diseases.</title>
        <authorList>
            <person name="Tisza M.J."/>
            <person name="Buck C.B."/>
        </authorList>
    </citation>
    <scope>NUCLEOTIDE SEQUENCE</scope>
    <source>
        <strain evidence="1">Ct8Lf7</strain>
    </source>
</reference>